<dbReference type="InterPro" id="IPR029068">
    <property type="entry name" value="Glyas_Bleomycin-R_OHBP_Dase"/>
</dbReference>
<dbReference type="Pfam" id="PF22659">
    <property type="entry name" value="YycE-like_C"/>
    <property type="match status" value="1"/>
</dbReference>
<dbReference type="InterPro" id="IPR058997">
    <property type="entry name" value="YycE-like_C"/>
</dbReference>
<evidence type="ECO:0000313" key="3">
    <source>
        <dbReference type="Proteomes" id="UP000318370"/>
    </source>
</evidence>
<evidence type="ECO:0000313" key="2">
    <source>
        <dbReference type="EMBL" id="VUS53180.1"/>
    </source>
</evidence>
<dbReference type="EMBL" id="CABGHF010000008">
    <property type="protein sequence ID" value="VUS53180.1"/>
    <property type="molecule type" value="Genomic_DNA"/>
</dbReference>
<accession>A0A564J638</accession>
<sequence>MLYYPQIAEWQEQCEKMLTAGFVAVSAFNPCWNVSSKTFVDHDGYRVVLQNRRITLFRHAATG</sequence>
<proteinExistence type="predicted"/>
<reference evidence="2 3" key="1">
    <citation type="submission" date="2019-07" db="EMBL/GenBank/DDBJ databases">
        <authorList>
            <person name="Brisse S."/>
            <person name="Rodrigues C."/>
            <person name="Thorpe H."/>
        </authorList>
    </citation>
    <scope>NUCLEOTIDE SEQUENCE [LARGE SCALE GENOMIC DNA]</scope>
    <source>
        <strain evidence="2">SB6408</strain>
    </source>
</reference>
<evidence type="ECO:0000259" key="1">
    <source>
        <dbReference type="Pfam" id="PF22659"/>
    </source>
</evidence>
<dbReference type="Proteomes" id="UP000318370">
    <property type="component" value="Unassembled WGS sequence"/>
</dbReference>
<feature type="domain" description="YycE-like C-terminal" evidence="1">
    <location>
        <begin position="2"/>
        <end position="51"/>
    </location>
</feature>
<organism evidence="2 3">
    <name type="scientific">Klebsiella spallanzanii</name>
    <dbReference type="NCBI Taxonomy" id="2587528"/>
    <lineage>
        <taxon>Bacteria</taxon>
        <taxon>Pseudomonadati</taxon>
        <taxon>Pseudomonadota</taxon>
        <taxon>Gammaproteobacteria</taxon>
        <taxon>Enterobacterales</taxon>
        <taxon>Enterobacteriaceae</taxon>
        <taxon>Klebsiella/Raoultella group</taxon>
        <taxon>Klebsiella</taxon>
    </lineage>
</organism>
<protein>
    <recommendedName>
        <fullName evidence="1">YycE-like C-terminal domain-containing protein</fullName>
    </recommendedName>
</protein>
<gene>
    <name evidence="2" type="ORF">SB6408_04475</name>
</gene>
<name>A0A564J638_9ENTR</name>
<dbReference type="Gene3D" id="3.10.180.10">
    <property type="entry name" value="2,3-Dihydroxybiphenyl 1,2-Dioxygenase, domain 1"/>
    <property type="match status" value="1"/>
</dbReference>
<dbReference type="AlphaFoldDB" id="A0A564J638"/>